<evidence type="ECO:0000256" key="1">
    <source>
        <dbReference type="SAM" id="Phobius"/>
    </source>
</evidence>
<sequence length="124" mass="12554">MGPLQTGVGSAPPLAVAGTVALFALFLSVTAHLAARNVLGDVPIKNAFLVGPVPAGVAVVAAALELPSIPAVLVALALDAVLVWYVYDLDRRFTAGVTAIHAVISVILGSVIFSLYVLVRSAPG</sequence>
<comment type="caution">
    <text evidence="2">The sequence shown here is derived from an EMBL/GenBank/DDBJ whole genome shotgun (WGS) entry which is preliminary data.</text>
</comment>
<protein>
    <submittedName>
        <fullName evidence="2">Uncharacterized protein</fullName>
    </submittedName>
</protein>
<organism evidence="2 3">
    <name type="scientific">Haloplanus ruber</name>
    <dbReference type="NCBI Taxonomy" id="869892"/>
    <lineage>
        <taxon>Archaea</taxon>
        <taxon>Methanobacteriati</taxon>
        <taxon>Methanobacteriota</taxon>
        <taxon>Stenosarchaea group</taxon>
        <taxon>Halobacteria</taxon>
        <taxon>Halobacteriales</taxon>
        <taxon>Haloferacaceae</taxon>
        <taxon>Haloplanus</taxon>
    </lineage>
</organism>
<keyword evidence="1" id="KW-0812">Transmembrane</keyword>
<dbReference type="EMBL" id="JBHUDL010000009">
    <property type="protein sequence ID" value="MFD1633558.1"/>
    <property type="molecule type" value="Genomic_DNA"/>
</dbReference>
<keyword evidence="3" id="KW-1185">Reference proteome</keyword>
<dbReference type="RefSeq" id="WP_256405561.1">
    <property type="nucleotide sequence ID" value="NZ_CP187151.1"/>
</dbReference>
<gene>
    <name evidence="2" type="ORF">ACFSBJ_07405</name>
</gene>
<feature type="transmembrane region" description="Helical" evidence="1">
    <location>
        <begin position="70"/>
        <end position="87"/>
    </location>
</feature>
<dbReference type="AlphaFoldDB" id="A0ABD6CYR7"/>
<dbReference type="InterPro" id="IPR055896">
    <property type="entry name" value="DUF7473"/>
</dbReference>
<feature type="transmembrane region" description="Helical" evidence="1">
    <location>
        <begin position="14"/>
        <end position="35"/>
    </location>
</feature>
<feature type="transmembrane region" description="Helical" evidence="1">
    <location>
        <begin position="47"/>
        <end position="64"/>
    </location>
</feature>
<accession>A0ABD6CYR7</accession>
<proteinExistence type="predicted"/>
<evidence type="ECO:0000313" key="3">
    <source>
        <dbReference type="Proteomes" id="UP001597075"/>
    </source>
</evidence>
<feature type="transmembrane region" description="Helical" evidence="1">
    <location>
        <begin position="99"/>
        <end position="119"/>
    </location>
</feature>
<reference evidence="2 3" key="1">
    <citation type="journal article" date="2019" name="Int. J. Syst. Evol. Microbiol.">
        <title>The Global Catalogue of Microorganisms (GCM) 10K type strain sequencing project: providing services to taxonomists for standard genome sequencing and annotation.</title>
        <authorList>
            <consortium name="The Broad Institute Genomics Platform"/>
            <consortium name="The Broad Institute Genome Sequencing Center for Infectious Disease"/>
            <person name="Wu L."/>
            <person name="Ma J."/>
        </authorList>
    </citation>
    <scope>NUCLEOTIDE SEQUENCE [LARGE SCALE GENOMIC DNA]</scope>
    <source>
        <strain evidence="2 3">CGMCC 1.10594</strain>
    </source>
</reference>
<dbReference type="Proteomes" id="UP001597075">
    <property type="component" value="Unassembled WGS sequence"/>
</dbReference>
<keyword evidence="1" id="KW-1133">Transmembrane helix</keyword>
<name>A0ABD6CYR7_9EURY</name>
<dbReference type="Pfam" id="PF24285">
    <property type="entry name" value="DUF7473"/>
    <property type="match status" value="1"/>
</dbReference>
<keyword evidence="1" id="KW-0472">Membrane</keyword>
<evidence type="ECO:0000313" key="2">
    <source>
        <dbReference type="EMBL" id="MFD1633558.1"/>
    </source>
</evidence>